<sequence>MDDKPRKSLKPRKSDPRSTPLKVRARPIVRPVRLSDQIMNTLRKDIETGRTAPGSRLPTEKELTETFNVSRTVIREAISRLQSDGLVVARQGAGIFIADPREVARSFRLSLVDTEKQTSIREAYELRIGIESEASALAAQRHTKSDIVQLEKTLDKLLTSADNFDRGVEADVNFHHLIAQISKNKAMLRFQEFLASMLVESVKIARDNSARQEGMTESVNEEHVRIFHAIASGNSDDARQFSRLHLISALNRLQIK</sequence>
<name>A0ABT3ZCX9_9HYPH</name>
<protein>
    <submittedName>
        <fullName evidence="6">FadR family transcriptional regulator</fullName>
    </submittedName>
</protein>
<dbReference type="PRINTS" id="PR00035">
    <property type="entry name" value="HTHGNTR"/>
</dbReference>
<feature type="domain" description="HTH gntR-type" evidence="5">
    <location>
        <begin position="32"/>
        <end position="100"/>
    </location>
</feature>
<dbReference type="Gene3D" id="1.10.10.10">
    <property type="entry name" value="Winged helix-like DNA-binding domain superfamily/Winged helix DNA-binding domain"/>
    <property type="match status" value="1"/>
</dbReference>
<dbReference type="Pfam" id="PF07729">
    <property type="entry name" value="FCD"/>
    <property type="match status" value="1"/>
</dbReference>
<evidence type="ECO:0000313" key="6">
    <source>
        <dbReference type="EMBL" id="MCY0149653.1"/>
    </source>
</evidence>
<dbReference type="Pfam" id="PF00392">
    <property type="entry name" value="GntR"/>
    <property type="match status" value="1"/>
</dbReference>
<evidence type="ECO:0000256" key="2">
    <source>
        <dbReference type="ARBA" id="ARBA00023125"/>
    </source>
</evidence>
<dbReference type="Proteomes" id="UP001073227">
    <property type="component" value="Unassembled WGS sequence"/>
</dbReference>
<organism evidence="6 7">
    <name type="scientific">Hoeflea algicola</name>
    <dbReference type="NCBI Taxonomy" id="2983763"/>
    <lineage>
        <taxon>Bacteria</taxon>
        <taxon>Pseudomonadati</taxon>
        <taxon>Pseudomonadota</taxon>
        <taxon>Alphaproteobacteria</taxon>
        <taxon>Hyphomicrobiales</taxon>
        <taxon>Rhizobiaceae</taxon>
        <taxon>Hoeflea</taxon>
    </lineage>
</organism>
<feature type="compositionally biased region" description="Basic and acidic residues" evidence="4">
    <location>
        <begin position="1"/>
        <end position="16"/>
    </location>
</feature>
<dbReference type="RefSeq" id="WP_267655100.1">
    <property type="nucleotide sequence ID" value="NZ_JAOVZR010000001.1"/>
</dbReference>
<dbReference type="CDD" id="cd07377">
    <property type="entry name" value="WHTH_GntR"/>
    <property type="match status" value="1"/>
</dbReference>
<dbReference type="InterPro" id="IPR000524">
    <property type="entry name" value="Tscrpt_reg_HTH_GntR"/>
</dbReference>
<evidence type="ECO:0000256" key="4">
    <source>
        <dbReference type="SAM" id="MobiDB-lite"/>
    </source>
</evidence>
<evidence type="ECO:0000256" key="3">
    <source>
        <dbReference type="ARBA" id="ARBA00023163"/>
    </source>
</evidence>
<dbReference type="SMART" id="SM00345">
    <property type="entry name" value="HTH_GNTR"/>
    <property type="match status" value="1"/>
</dbReference>
<dbReference type="InterPro" id="IPR008920">
    <property type="entry name" value="TF_FadR/GntR_C"/>
</dbReference>
<feature type="region of interest" description="Disordered" evidence="4">
    <location>
        <begin position="1"/>
        <end position="22"/>
    </location>
</feature>
<dbReference type="EMBL" id="JAOVZR010000001">
    <property type="protein sequence ID" value="MCY0149653.1"/>
    <property type="molecule type" value="Genomic_DNA"/>
</dbReference>
<dbReference type="PANTHER" id="PTHR43537">
    <property type="entry name" value="TRANSCRIPTIONAL REGULATOR, GNTR FAMILY"/>
    <property type="match status" value="1"/>
</dbReference>
<comment type="caution">
    <text evidence="6">The sequence shown here is derived from an EMBL/GenBank/DDBJ whole genome shotgun (WGS) entry which is preliminary data.</text>
</comment>
<keyword evidence="7" id="KW-1185">Reference proteome</keyword>
<dbReference type="SMART" id="SM00895">
    <property type="entry name" value="FCD"/>
    <property type="match status" value="1"/>
</dbReference>
<dbReference type="SUPFAM" id="SSF48008">
    <property type="entry name" value="GntR ligand-binding domain-like"/>
    <property type="match status" value="1"/>
</dbReference>
<evidence type="ECO:0000313" key="7">
    <source>
        <dbReference type="Proteomes" id="UP001073227"/>
    </source>
</evidence>
<dbReference type="InterPro" id="IPR011711">
    <property type="entry name" value="GntR_C"/>
</dbReference>
<dbReference type="PANTHER" id="PTHR43537:SF5">
    <property type="entry name" value="UXU OPERON TRANSCRIPTIONAL REGULATOR"/>
    <property type="match status" value="1"/>
</dbReference>
<keyword evidence="2" id="KW-0238">DNA-binding</keyword>
<evidence type="ECO:0000259" key="5">
    <source>
        <dbReference type="PROSITE" id="PS50949"/>
    </source>
</evidence>
<dbReference type="SUPFAM" id="SSF46785">
    <property type="entry name" value="Winged helix' DNA-binding domain"/>
    <property type="match status" value="1"/>
</dbReference>
<reference evidence="6" key="1">
    <citation type="submission" date="2022-10" db="EMBL/GenBank/DDBJ databases">
        <title>Hoeflea sp. G2-23, isolated from marine algae.</title>
        <authorList>
            <person name="Kristyanto S."/>
            <person name="Kim J.M."/>
            <person name="Jeon C.O."/>
        </authorList>
    </citation>
    <scope>NUCLEOTIDE SEQUENCE</scope>
    <source>
        <strain evidence="6">G2-23</strain>
    </source>
</reference>
<evidence type="ECO:0000256" key="1">
    <source>
        <dbReference type="ARBA" id="ARBA00023015"/>
    </source>
</evidence>
<gene>
    <name evidence="6" type="ORF">OEG84_18550</name>
</gene>
<keyword evidence="1" id="KW-0805">Transcription regulation</keyword>
<dbReference type="InterPro" id="IPR036388">
    <property type="entry name" value="WH-like_DNA-bd_sf"/>
</dbReference>
<dbReference type="InterPro" id="IPR036390">
    <property type="entry name" value="WH_DNA-bd_sf"/>
</dbReference>
<accession>A0ABT3ZCX9</accession>
<dbReference type="PROSITE" id="PS50949">
    <property type="entry name" value="HTH_GNTR"/>
    <property type="match status" value="1"/>
</dbReference>
<keyword evidence="3" id="KW-0804">Transcription</keyword>
<dbReference type="Gene3D" id="1.20.120.530">
    <property type="entry name" value="GntR ligand-binding domain-like"/>
    <property type="match status" value="1"/>
</dbReference>
<proteinExistence type="predicted"/>